<evidence type="ECO:0000256" key="1">
    <source>
        <dbReference type="SAM" id="SignalP"/>
    </source>
</evidence>
<dbReference type="Proteomes" id="UP001168528">
    <property type="component" value="Unassembled WGS sequence"/>
</dbReference>
<keyword evidence="4" id="KW-1185">Reference proteome</keyword>
<evidence type="ECO:0000313" key="3">
    <source>
        <dbReference type="EMBL" id="MDO1445058.1"/>
    </source>
</evidence>
<accession>A0ABT8R167</accession>
<dbReference type="InterPro" id="IPR032710">
    <property type="entry name" value="NTF2-like_dom_sf"/>
</dbReference>
<feature type="signal peptide" evidence="1">
    <location>
        <begin position="1"/>
        <end position="19"/>
    </location>
</feature>
<protein>
    <submittedName>
        <fullName evidence="3">DUF4440 domain-containing protein</fullName>
    </submittedName>
</protein>
<evidence type="ECO:0000259" key="2">
    <source>
        <dbReference type="Pfam" id="PF14534"/>
    </source>
</evidence>
<dbReference type="RefSeq" id="WP_302035854.1">
    <property type="nucleotide sequence ID" value="NZ_JAUKPO010000001.1"/>
</dbReference>
<reference evidence="3" key="1">
    <citation type="submission" date="2023-07" db="EMBL/GenBank/DDBJ databases">
        <title>The genome sequence of Rhodocytophaga aerolata KACC 12507.</title>
        <authorList>
            <person name="Zhang X."/>
        </authorList>
    </citation>
    <scope>NUCLEOTIDE SEQUENCE</scope>
    <source>
        <strain evidence="3">KACC 12507</strain>
    </source>
</reference>
<keyword evidence="1" id="KW-0732">Signal</keyword>
<dbReference type="InterPro" id="IPR027843">
    <property type="entry name" value="DUF4440"/>
</dbReference>
<dbReference type="Pfam" id="PF14534">
    <property type="entry name" value="DUF4440"/>
    <property type="match status" value="1"/>
</dbReference>
<feature type="chain" id="PRO_5047059373" evidence="1">
    <location>
        <begin position="20"/>
        <end position="143"/>
    </location>
</feature>
<organism evidence="3 4">
    <name type="scientific">Rhodocytophaga aerolata</name>
    <dbReference type="NCBI Taxonomy" id="455078"/>
    <lineage>
        <taxon>Bacteria</taxon>
        <taxon>Pseudomonadati</taxon>
        <taxon>Bacteroidota</taxon>
        <taxon>Cytophagia</taxon>
        <taxon>Cytophagales</taxon>
        <taxon>Rhodocytophagaceae</taxon>
        <taxon>Rhodocytophaga</taxon>
    </lineage>
</organism>
<name>A0ABT8R167_9BACT</name>
<sequence length="143" mass="16299">MKYSIFLLLFLWFGQSSFAQTSTDKQAIAQVLETQISSWNKGDIPGFMQTYWKSDSLKFIGKNGIVYGWQNTLDRYLKNYPDAASRGTLRFEILSVDLISPDAAFVIGKFFLTRPQKGDANGHFSLLMRKMQGKWLIVADHSS</sequence>
<dbReference type="SUPFAM" id="SSF54427">
    <property type="entry name" value="NTF2-like"/>
    <property type="match status" value="1"/>
</dbReference>
<dbReference type="Gene3D" id="3.10.450.50">
    <property type="match status" value="1"/>
</dbReference>
<gene>
    <name evidence="3" type="ORF">Q0590_02290</name>
</gene>
<dbReference type="EMBL" id="JAUKPO010000001">
    <property type="protein sequence ID" value="MDO1445058.1"/>
    <property type="molecule type" value="Genomic_DNA"/>
</dbReference>
<proteinExistence type="predicted"/>
<evidence type="ECO:0000313" key="4">
    <source>
        <dbReference type="Proteomes" id="UP001168528"/>
    </source>
</evidence>
<comment type="caution">
    <text evidence="3">The sequence shown here is derived from an EMBL/GenBank/DDBJ whole genome shotgun (WGS) entry which is preliminary data.</text>
</comment>
<feature type="domain" description="DUF4440" evidence="2">
    <location>
        <begin position="28"/>
        <end position="137"/>
    </location>
</feature>